<organism evidence="1 2">
    <name type="scientific">Photorhabdus bodei</name>
    <dbReference type="NCBI Taxonomy" id="2029681"/>
    <lineage>
        <taxon>Bacteria</taxon>
        <taxon>Pseudomonadati</taxon>
        <taxon>Pseudomonadota</taxon>
        <taxon>Gammaproteobacteria</taxon>
        <taxon>Enterobacterales</taxon>
        <taxon>Morganellaceae</taxon>
        <taxon>Photorhabdus</taxon>
    </lineage>
</organism>
<dbReference type="GeneID" id="88808658"/>
<name>A0ABX0AN06_9GAMM</name>
<dbReference type="EMBL" id="WSFC01000032">
    <property type="protein sequence ID" value="NDL04430.1"/>
    <property type="molecule type" value="Genomic_DNA"/>
</dbReference>
<dbReference type="RefSeq" id="WP_146747443.1">
    <property type="nucleotide sequence ID" value="NZ_CAWNYH010000023.1"/>
</dbReference>
<evidence type="ECO:0008006" key="3">
    <source>
        <dbReference type="Google" id="ProtNLM"/>
    </source>
</evidence>
<sequence length="64" mass="7588">MTGVSECSQQRGNLKDNRYIYIWILCRHRENYLYCLIDIISRAYCLCLSFSQRKAFSPASRMSN</sequence>
<comment type="caution">
    <text evidence="1">The sequence shown here is derived from an EMBL/GenBank/DDBJ whole genome shotgun (WGS) entry which is preliminary data.</text>
</comment>
<accession>A0ABX0AN06</accession>
<evidence type="ECO:0000313" key="2">
    <source>
        <dbReference type="Proteomes" id="UP000466619"/>
    </source>
</evidence>
<protein>
    <recommendedName>
        <fullName evidence="3">Integrase catalytic domain-containing protein</fullName>
    </recommendedName>
</protein>
<evidence type="ECO:0000313" key="1">
    <source>
        <dbReference type="EMBL" id="NDL04430.1"/>
    </source>
</evidence>
<reference evidence="1 2" key="1">
    <citation type="submission" date="2019-12" db="EMBL/GenBank/DDBJ databases">
        <title>Engineering Photorhabdus to improve their lethality against agricultural pests.</title>
        <authorList>
            <person name="Machado R.A.R."/>
        </authorList>
    </citation>
    <scope>NUCLEOTIDE SEQUENCE [LARGE SCALE GENOMIC DNA]</scope>
    <source>
        <strain evidence="1 2">M-CN4</strain>
    </source>
</reference>
<keyword evidence="2" id="KW-1185">Reference proteome</keyword>
<proteinExistence type="predicted"/>
<gene>
    <name evidence="1" type="ORF">GPY48_14790</name>
</gene>
<dbReference type="Proteomes" id="UP000466619">
    <property type="component" value="Unassembled WGS sequence"/>
</dbReference>